<evidence type="ECO:0000256" key="2">
    <source>
        <dbReference type="ARBA" id="ARBA00004050"/>
    </source>
</evidence>
<dbReference type="InterPro" id="IPR034804">
    <property type="entry name" value="SQR/QFR_C/D"/>
</dbReference>
<feature type="transmembrane region" description="Helical" evidence="11">
    <location>
        <begin position="213"/>
        <end position="235"/>
    </location>
</feature>
<evidence type="ECO:0000313" key="12">
    <source>
        <dbReference type="EMBL" id="QBF83559.1"/>
    </source>
</evidence>
<accession>A0A411PIZ8</accession>
<evidence type="ECO:0000256" key="11">
    <source>
        <dbReference type="SAM" id="Phobius"/>
    </source>
</evidence>
<dbReference type="GO" id="GO:0006099">
    <property type="term" value="P:tricarboxylic acid cycle"/>
    <property type="evidence" value="ECO:0007669"/>
    <property type="project" value="InterPro"/>
</dbReference>
<proteinExistence type="predicted"/>
<keyword evidence="7 11" id="KW-1133">Transmembrane helix</keyword>
<evidence type="ECO:0000256" key="8">
    <source>
        <dbReference type="ARBA" id="ARBA00023004"/>
    </source>
</evidence>
<feature type="binding site" description="axial binding residue" evidence="10">
    <location>
        <position position="96"/>
    </location>
    <ligand>
        <name>heme b</name>
        <dbReference type="ChEBI" id="CHEBI:60344"/>
        <label>bD</label>
    </ligand>
    <ligandPart>
        <name>Fe</name>
        <dbReference type="ChEBI" id="CHEBI:18248"/>
    </ligandPart>
</feature>
<dbReference type="GO" id="GO:0016020">
    <property type="term" value="C:membrane"/>
    <property type="evidence" value="ECO:0007669"/>
    <property type="project" value="UniProtKB-SubCell"/>
</dbReference>
<reference evidence="12 13" key="1">
    <citation type="submission" date="2019-02" db="EMBL/GenBank/DDBJ databases">
        <title>Shewanella sp. D4-2 isolated from Dokdo Island.</title>
        <authorList>
            <person name="Baek K."/>
        </authorList>
    </citation>
    <scope>NUCLEOTIDE SEQUENCE [LARGE SCALE GENOMIC DNA]</scope>
    <source>
        <strain evidence="12 13">D4-2</strain>
    </source>
</reference>
<dbReference type="NCBIfam" id="NF010072">
    <property type="entry name" value="PRK13553.1"/>
    <property type="match status" value="1"/>
</dbReference>
<dbReference type="AlphaFoldDB" id="A0A411PIZ8"/>
<dbReference type="KEGG" id="smai:EXU30_13295"/>
<dbReference type="InterPro" id="IPR000701">
    <property type="entry name" value="SuccDH_FuR_B_TM-su"/>
</dbReference>
<dbReference type="OrthoDB" id="9153108at2"/>
<evidence type="ECO:0000256" key="7">
    <source>
        <dbReference type="ARBA" id="ARBA00022989"/>
    </source>
</evidence>
<dbReference type="Pfam" id="PF01127">
    <property type="entry name" value="Sdh_cyt"/>
    <property type="match status" value="1"/>
</dbReference>
<keyword evidence="5 11" id="KW-0812">Transmembrane</keyword>
<evidence type="ECO:0000256" key="9">
    <source>
        <dbReference type="ARBA" id="ARBA00023136"/>
    </source>
</evidence>
<feature type="binding site" description="axial binding residue" evidence="10">
    <location>
        <position position="45"/>
    </location>
    <ligand>
        <name>heme b</name>
        <dbReference type="ChEBI" id="CHEBI:60344"/>
        <label>bD</label>
    </ligand>
    <ligandPart>
        <name>Fe</name>
        <dbReference type="ChEBI" id="CHEBI:18248"/>
    </ligandPart>
</feature>
<organism evidence="12 13">
    <name type="scientific">Shewanella maritima</name>
    <dbReference type="NCBI Taxonomy" id="2520507"/>
    <lineage>
        <taxon>Bacteria</taxon>
        <taxon>Pseudomonadati</taxon>
        <taxon>Pseudomonadota</taxon>
        <taxon>Gammaproteobacteria</taxon>
        <taxon>Alteromonadales</taxon>
        <taxon>Shewanellaceae</taxon>
        <taxon>Shewanella</taxon>
    </lineage>
</organism>
<keyword evidence="13" id="KW-1185">Reference proteome</keyword>
<dbReference type="NCBIfam" id="NF010073">
    <property type="entry name" value="PRK13554.1"/>
    <property type="match status" value="1"/>
</dbReference>
<sequence length="244" mass="27781">MEVRHKHNQFAPLYNGMFSHPVWAARADRAQSITGLLLGLFIIVHLHFESSIMLGKQAFYTVVQFLEGGIFSESGHGFPILTQVFSVFMLLIVMLHALFALRRFPTQIKQWFKLREQMNVIPHQDTKIWFWQMLTGFILFFLVPVHLFTLIATPDIGPHLSAERVYHDNAWLLYLVLLPAVVIHAMFGLYRVVIKWGIFSNRVGLLKLAKVMVVYLIALGIASLVTYLVIGHGLALPVVPYSGV</sequence>
<dbReference type="Proteomes" id="UP000291106">
    <property type="component" value="Chromosome"/>
</dbReference>
<dbReference type="InterPro" id="IPR004224">
    <property type="entry name" value="Fum_red_B_TM"/>
</dbReference>
<feature type="transmembrane region" description="Helical" evidence="11">
    <location>
        <begin position="36"/>
        <end position="60"/>
    </location>
</feature>
<dbReference type="SUPFAM" id="SSF81343">
    <property type="entry name" value="Fumarate reductase respiratory complex transmembrane subunits"/>
    <property type="match status" value="1"/>
</dbReference>
<comment type="function">
    <text evidence="2">Membrane-anchoring subunit of succinate dehydrogenase (SDH).</text>
</comment>
<keyword evidence="6 10" id="KW-0479">Metal-binding</keyword>
<evidence type="ECO:0000256" key="5">
    <source>
        <dbReference type="ARBA" id="ARBA00022692"/>
    </source>
</evidence>
<keyword evidence="4 10" id="KW-0349">Heme</keyword>
<feature type="transmembrane region" description="Helical" evidence="11">
    <location>
        <begin position="128"/>
        <end position="151"/>
    </location>
</feature>
<evidence type="ECO:0000256" key="4">
    <source>
        <dbReference type="ARBA" id="ARBA00022617"/>
    </source>
</evidence>
<evidence type="ECO:0000256" key="3">
    <source>
        <dbReference type="ARBA" id="ARBA00004370"/>
    </source>
</evidence>
<evidence type="ECO:0000313" key="13">
    <source>
        <dbReference type="Proteomes" id="UP000291106"/>
    </source>
</evidence>
<comment type="cofactor">
    <cofactor evidence="1">
        <name>heme</name>
        <dbReference type="ChEBI" id="CHEBI:30413"/>
    </cofactor>
</comment>
<protein>
    <submittedName>
        <fullName evidence="12">Fumarate reductase cytochrome b subunit</fullName>
    </submittedName>
</protein>
<dbReference type="EMBL" id="CP036200">
    <property type="protein sequence ID" value="QBF83559.1"/>
    <property type="molecule type" value="Genomic_DNA"/>
</dbReference>
<comment type="subcellular location">
    <subcellularLocation>
        <location evidence="3">Membrane</location>
    </subcellularLocation>
</comment>
<feature type="binding site" description="axial binding residue" evidence="10">
    <location>
        <position position="184"/>
    </location>
    <ligand>
        <name>heme b</name>
        <dbReference type="ChEBI" id="CHEBI:60344"/>
        <label>bD</label>
    </ligand>
    <ligandPart>
        <name>Fe</name>
        <dbReference type="ChEBI" id="CHEBI:18248"/>
    </ligandPart>
</feature>
<feature type="transmembrane region" description="Helical" evidence="11">
    <location>
        <begin position="171"/>
        <end position="193"/>
    </location>
</feature>
<evidence type="ECO:0000256" key="10">
    <source>
        <dbReference type="PIRSR" id="PIRSR000177-1"/>
    </source>
</evidence>
<name>A0A411PIZ8_9GAMM</name>
<feature type="transmembrane region" description="Helical" evidence="11">
    <location>
        <begin position="80"/>
        <end position="101"/>
    </location>
</feature>
<dbReference type="Gene3D" id="1.20.1300.10">
    <property type="entry name" value="Fumarate reductase/succinate dehydrogenase, transmembrane subunit"/>
    <property type="match status" value="1"/>
</dbReference>
<keyword evidence="9 11" id="KW-0472">Membrane</keyword>
<feature type="binding site" description="axial binding residue" evidence="10">
    <location>
        <position position="146"/>
    </location>
    <ligand>
        <name>heme b</name>
        <dbReference type="ChEBI" id="CHEBI:60344"/>
        <label>bD</label>
    </ligand>
    <ligandPart>
        <name>Fe</name>
        <dbReference type="ChEBI" id="CHEBI:18248"/>
    </ligandPart>
</feature>
<evidence type="ECO:0000256" key="6">
    <source>
        <dbReference type="ARBA" id="ARBA00022723"/>
    </source>
</evidence>
<dbReference type="CDD" id="cd00581">
    <property type="entry name" value="QFR_TypeB_TM"/>
    <property type="match status" value="1"/>
</dbReference>
<dbReference type="GO" id="GO:0046872">
    <property type="term" value="F:metal ion binding"/>
    <property type="evidence" value="ECO:0007669"/>
    <property type="project" value="UniProtKB-KW"/>
</dbReference>
<gene>
    <name evidence="12" type="ORF">EXU30_13295</name>
</gene>
<dbReference type="PIRSF" id="PIRSF000177">
    <property type="entry name" value="Fumar_rd_cyt_b"/>
    <property type="match status" value="1"/>
</dbReference>
<keyword evidence="8 10" id="KW-0408">Iron</keyword>
<evidence type="ECO:0000256" key="1">
    <source>
        <dbReference type="ARBA" id="ARBA00001971"/>
    </source>
</evidence>